<comment type="caution">
    <text evidence="2">The sequence shown here is derived from an EMBL/GenBank/DDBJ whole genome shotgun (WGS) entry which is preliminary data.</text>
</comment>
<dbReference type="Gene3D" id="3.90.228.10">
    <property type="match status" value="1"/>
</dbReference>
<dbReference type="InterPro" id="IPR012317">
    <property type="entry name" value="Poly(ADP-ribose)pol_cat_dom"/>
</dbReference>
<protein>
    <recommendedName>
        <fullName evidence="1">PARP catalytic domain-containing protein</fullName>
    </recommendedName>
</protein>
<dbReference type="EMBL" id="JAPWTK010000009">
    <property type="protein sequence ID" value="KAJ8960271.1"/>
    <property type="molecule type" value="Genomic_DNA"/>
</dbReference>
<sequence length="133" mass="15349">MSLYLSDSDEEDLLKLVRGLSVKEEPVKEKPIVKNPKLLSDLLETLGSPDYVTWKPEDYTDAVCKLVALEPSCFEYSLVKCMFDGRMRKSYTVDTIKRVENPYLFAQFALKKLQKEVKYTGLQEMELFHGDAK</sequence>
<dbReference type="Proteomes" id="UP001162162">
    <property type="component" value="Unassembled WGS sequence"/>
</dbReference>
<dbReference type="AlphaFoldDB" id="A0AAV8Z9F8"/>
<accession>A0AAV8Z9F8</accession>
<feature type="domain" description="PARP catalytic" evidence="1">
    <location>
        <begin position="48"/>
        <end position="133"/>
    </location>
</feature>
<dbReference type="GO" id="GO:0003950">
    <property type="term" value="F:NAD+ poly-ADP-ribosyltransferase activity"/>
    <property type="evidence" value="ECO:0007669"/>
    <property type="project" value="InterPro"/>
</dbReference>
<keyword evidence="3" id="KW-1185">Reference proteome</keyword>
<gene>
    <name evidence="2" type="ORF">NQ318_003996</name>
</gene>
<reference evidence="2" key="1">
    <citation type="journal article" date="2023" name="Insect Mol. Biol.">
        <title>Genome sequencing provides insights into the evolution of gene families encoding plant cell wall-degrading enzymes in longhorned beetles.</title>
        <authorList>
            <person name="Shin N.R."/>
            <person name="Okamura Y."/>
            <person name="Kirsch R."/>
            <person name="Pauchet Y."/>
        </authorList>
    </citation>
    <scope>NUCLEOTIDE SEQUENCE</scope>
    <source>
        <strain evidence="2">AMC_N1</strain>
    </source>
</reference>
<evidence type="ECO:0000313" key="3">
    <source>
        <dbReference type="Proteomes" id="UP001162162"/>
    </source>
</evidence>
<evidence type="ECO:0000313" key="2">
    <source>
        <dbReference type="EMBL" id="KAJ8960271.1"/>
    </source>
</evidence>
<organism evidence="2 3">
    <name type="scientific">Aromia moschata</name>
    <dbReference type="NCBI Taxonomy" id="1265417"/>
    <lineage>
        <taxon>Eukaryota</taxon>
        <taxon>Metazoa</taxon>
        <taxon>Ecdysozoa</taxon>
        <taxon>Arthropoda</taxon>
        <taxon>Hexapoda</taxon>
        <taxon>Insecta</taxon>
        <taxon>Pterygota</taxon>
        <taxon>Neoptera</taxon>
        <taxon>Endopterygota</taxon>
        <taxon>Coleoptera</taxon>
        <taxon>Polyphaga</taxon>
        <taxon>Cucujiformia</taxon>
        <taxon>Chrysomeloidea</taxon>
        <taxon>Cerambycidae</taxon>
        <taxon>Cerambycinae</taxon>
        <taxon>Callichromatini</taxon>
        <taxon>Aromia</taxon>
    </lineage>
</organism>
<proteinExistence type="predicted"/>
<name>A0AAV8Z9F8_9CUCU</name>
<dbReference type="PROSITE" id="PS51059">
    <property type="entry name" value="PARP_CATALYTIC"/>
    <property type="match status" value="1"/>
</dbReference>
<evidence type="ECO:0000259" key="1">
    <source>
        <dbReference type="PROSITE" id="PS51059"/>
    </source>
</evidence>